<dbReference type="InterPro" id="IPR052583">
    <property type="entry name" value="ATP-helicase/E3_Ub-Ligase"/>
</dbReference>
<dbReference type="EMBL" id="JALJOS010000003">
    <property type="protein sequence ID" value="KAK9841677.1"/>
    <property type="molecule type" value="Genomic_DNA"/>
</dbReference>
<feature type="domain" description="RING-type" evidence="7">
    <location>
        <begin position="1307"/>
        <end position="1357"/>
    </location>
</feature>
<dbReference type="InterPro" id="IPR013083">
    <property type="entry name" value="Znf_RING/FYVE/PHD"/>
</dbReference>
<dbReference type="CDD" id="cd18070">
    <property type="entry name" value="DEXQc_SHPRH"/>
    <property type="match status" value="1"/>
</dbReference>
<dbReference type="InterPro" id="IPR014001">
    <property type="entry name" value="Helicase_ATP-bd"/>
</dbReference>
<protein>
    <recommendedName>
        <fullName evidence="7">RING-type domain-containing protein</fullName>
    </recommendedName>
</protein>
<evidence type="ECO:0000256" key="6">
    <source>
        <dbReference type="SAM" id="MobiDB-lite"/>
    </source>
</evidence>
<proteinExistence type="inferred from homology"/>
<dbReference type="SMART" id="SM00184">
    <property type="entry name" value="RING"/>
    <property type="match status" value="1"/>
</dbReference>
<dbReference type="InterPro" id="IPR048686">
    <property type="entry name" value="SHPRH_helical_1st"/>
</dbReference>
<dbReference type="SUPFAM" id="SSF52540">
    <property type="entry name" value="P-loop containing nucleoside triphosphate hydrolases"/>
    <property type="match status" value="1"/>
</dbReference>
<dbReference type="PANTHER" id="PTHR45865">
    <property type="entry name" value="E3 UBIQUITIN-PROTEIN LIGASE SHPRH FAMILY MEMBER"/>
    <property type="match status" value="1"/>
</dbReference>
<evidence type="ECO:0000256" key="3">
    <source>
        <dbReference type="ARBA" id="ARBA00022771"/>
    </source>
</evidence>
<dbReference type="SMART" id="SM00249">
    <property type="entry name" value="PHD"/>
    <property type="match status" value="2"/>
</dbReference>
<reference evidence="8 9" key="1">
    <citation type="journal article" date="2024" name="Nat. Commun.">
        <title>Phylogenomics reveals the evolutionary origins of lichenization in chlorophyte algae.</title>
        <authorList>
            <person name="Puginier C."/>
            <person name="Libourel C."/>
            <person name="Otte J."/>
            <person name="Skaloud P."/>
            <person name="Haon M."/>
            <person name="Grisel S."/>
            <person name="Petersen M."/>
            <person name="Berrin J.G."/>
            <person name="Delaux P.M."/>
            <person name="Dal Grande F."/>
            <person name="Keller J."/>
        </authorList>
    </citation>
    <scope>NUCLEOTIDE SEQUENCE [LARGE SCALE GENOMIC DNA]</scope>
    <source>
        <strain evidence="8 9">SAG 2145</strain>
    </source>
</reference>
<keyword evidence="2" id="KW-0479">Metal-binding</keyword>
<dbReference type="SMART" id="SM00487">
    <property type="entry name" value="DEXDc"/>
    <property type="match status" value="1"/>
</dbReference>
<feature type="region of interest" description="Disordered" evidence="6">
    <location>
        <begin position="239"/>
        <end position="267"/>
    </location>
</feature>
<keyword evidence="4" id="KW-0862">Zinc</keyword>
<keyword evidence="9" id="KW-1185">Reference proteome</keyword>
<comment type="caution">
    <text evidence="8">The sequence shown here is derived from an EMBL/GenBank/DDBJ whole genome shotgun (WGS) entry which is preliminary data.</text>
</comment>
<comment type="similarity">
    <text evidence="1">Belongs to the SNF2/RAD54 helicase family. RAD16 subfamily.</text>
</comment>
<evidence type="ECO:0000256" key="5">
    <source>
        <dbReference type="PROSITE-ProRule" id="PRU00175"/>
    </source>
</evidence>
<feature type="compositionally biased region" description="Polar residues" evidence="6">
    <location>
        <begin position="68"/>
        <end position="85"/>
    </location>
</feature>
<gene>
    <name evidence="8" type="ORF">WJX74_009916</name>
</gene>
<feature type="region of interest" description="Disordered" evidence="6">
    <location>
        <begin position="1"/>
        <end position="85"/>
    </location>
</feature>
<accession>A0AAW1S6U1</accession>
<evidence type="ECO:0000256" key="2">
    <source>
        <dbReference type="ARBA" id="ARBA00022723"/>
    </source>
</evidence>
<dbReference type="GO" id="GO:0008270">
    <property type="term" value="F:zinc ion binding"/>
    <property type="evidence" value="ECO:0007669"/>
    <property type="project" value="UniProtKB-KW"/>
</dbReference>
<dbReference type="SUPFAM" id="SSF57903">
    <property type="entry name" value="FYVE/PHD zinc finger"/>
    <property type="match status" value="1"/>
</dbReference>
<dbReference type="InterPro" id="IPR000330">
    <property type="entry name" value="SNF2_N"/>
</dbReference>
<dbReference type="GO" id="GO:0005524">
    <property type="term" value="F:ATP binding"/>
    <property type="evidence" value="ECO:0007669"/>
    <property type="project" value="InterPro"/>
</dbReference>
<dbReference type="Gene3D" id="3.30.40.10">
    <property type="entry name" value="Zinc/RING finger domain, C3HC4 (zinc finger)"/>
    <property type="match status" value="2"/>
</dbReference>
<sequence length="1407" mass="155054">MVRHKARPQRDPQFSTPVNIYVEEPPLAGVSAEDAGPSTDLRTETSAEEDVPLGQRIFRPAKRRRLGTPQQHTNRQQKQRSMSAEQQWDCGSSSVCRCLALEPCKLSAFRTLPLEMLLEPVPVSLTGLQQLRVMAQCSDSQQTEIELLVVTPQGQYKGVITLHSMSQRKNVFAELRAKRLACCASGDPERLILSIGLQLDVMECRAGAEAHEEDRSQKSSSFKQARRWLVSRSFAVELSTPEEATSEPAHEGQPIGSMDGPKEANKESHDEYFDAATIYSLVKPRGTEAELQRQPHQLLPQLRPYQRRAARWMLDRELCQTSESSRSMHPLWQPIQALDGRQLFFCHASGHVSLKCPGQPFPVQGGILADEMGLGKTVELLACLAANPFPGDRLKMEEALDEAPAIDRRERIDCFCGMTGEPDDEDDYEGLWLGCSECLAWMHGSCVGFAHKAPPGDYVCRRCLVAKACAEVTVPCPATLIVCPPPILDQWASEIARHTRPGAFKVAIYEGQEARASAQQVSQPGVLRGIVSAQDLAAADIVLTTYDALRKDVHRQADPRLNERSLRRPKRWQVAPTPLTRLKWWRVVMDEAQMVERPSQAAALARQLEATHRWAISGTPVSNGLNDIGGLLLFLRAAPWDDGSIWGSCVVRPCNKGLAIGKERLLQILSPVCGGLMWRNSMADVADDLGLPPQHQRKTDLQLSAIERHFYTRQHQACAAKARQVLGQVLASAPSRRLTPHEEKRLLLPLLRLRQACCHPQVGVGGIKTLGQARTPMTMDEILQVLTGKAKQEAEEAQRILCGALNGLAALHLIDQDHGLAIKTYRQVLSVAEANKELIRADPLQRLHTMHNLGEQMSRGRLPAGIARTLRDSTLARDGAEIRDHYLTESAAKSAAATQDYKTSLKAMVDVQKQAVEGEYRLKGSRSGSREAQDQDAGWWHAGVRLIMEHGADSGYACLQHIQEQLRERDTYRQLTTQNATSLARRFQNLPGLQLVVQQELEALDLARKAALADLDRLAVASTDPAPEMVEQAGHCGRCRAELGVQGSVCQHCHLDDLFLAWEVRLYSLQTRAAAAGGFVTAEDAIRQEQAKTLRRVGRGGLNEATGPTVEAEAALAAEAGTSLEGTGHRSGVVAGTEIIRQPCEAEQVLRLLTTQLRTLRNLPASLGSQREEILQLGKAHLESLELQRKAYVKARAHAMAQRSSLYARDELEMSVMRLRVRHPHEHVALHEEAFKLHPAEVPVRNKELTMEKLVAEADLARTLGTLRYLEGLKAARHKSLAGVESEAAGAAGPSDADTTKEGGEVCPVCQESLRQDLVMLPCAHSLCYKCSMQLVERSSSISSPKGKRQINCPTCRARTGIDDLAYIDGKAGNVKDEGQENAAGEARLLVKGSYGSKVCLLKSMFQ</sequence>
<dbReference type="PANTHER" id="PTHR45865:SF1">
    <property type="entry name" value="E3 UBIQUITIN-PROTEIN LIGASE SHPRH"/>
    <property type="match status" value="1"/>
</dbReference>
<dbReference type="InterPro" id="IPR001841">
    <property type="entry name" value="Znf_RING"/>
</dbReference>
<dbReference type="InterPro" id="IPR001965">
    <property type="entry name" value="Znf_PHD"/>
</dbReference>
<dbReference type="InterPro" id="IPR027417">
    <property type="entry name" value="P-loop_NTPase"/>
</dbReference>
<dbReference type="Pfam" id="PF00176">
    <property type="entry name" value="SNF2-rel_dom"/>
    <property type="match status" value="1"/>
</dbReference>
<evidence type="ECO:0000313" key="9">
    <source>
        <dbReference type="Proteomes" id="UP001438707"/>
    </source>
</evidence>
<evidence type="ECO:0000259" key="7">
    <source>
        <dbReference type="PROSITE" id="PS50089"/>
    </source>
</evidence>
<organism evidence="8 9">
    <name type="scientific">Apatococcus lobatus</name>
    <dbReference type="NCBI Taxonomy" id="904363"/>
    <lineage>
        <taxon>Eukaryota</taxon>
        <taxon>Viridiplantae</taxon>
        <taxon>Chlorophyta</taxon>
        <taxon>core chlorophytes</taxon>
        <taxon>Trebouxiophyceae</taxon>
        <taxon>Chlorellales</taxon>
        <taxon>Chlorellaceae</taxon>
        <taxon>Apatococcus</taxon>
    </lineage>
</organism>
<dbReference type="InterPro" id="IPR011011">
    <property type="entry name" value="Znf_FYVE_PHD"/>
</dbReference>
<dbReference type="InterPro" id="IPR038718">
    <property type="entry name" value="SNF2-like_sf"/>
</dbReference>
<dbReference type="Gene3D" id="3.40.50.10810">
    <property type="entry name" value="Tandem AAA-ATPase domain"/>
    <property type="match status" value="2"/>
</dbReference>
<evidence type="ECO:0000256" key="4">
    <source>
        <dbReference type="ARBA" id="ARBA00022833"/>
    </source>
</evidence>
<dbReference type="Proteomes" id="UP001438707">
    <property type="component" value="Unassembled WGS sequence"/>
</dbReference>
<dbReference type="SUPFAM" id="SSF57850">
    <property type="entry name" value="RING/U-box"/>
    <property type="match status" value="1"/>
</dbReference>
<keyword evidence="3 5" id="KW-0863">Zinc-finger</keyword>
<dbReference type="PROSITE" id="PS50089">
    <property type="entry name" value="ZF_RING_2"/>
    <property type="match status" value="1"/>
</dbReference>
<dbReference type="Pfam" id="PF00097">
    <property type="entry name" value="zf-C3HC4"/>
    <property type="match status" value="1"/>
</dbReference>
<evidence type="ECO:0000313" key="8">
    <source>
        <dbReference type="EMBL" id="KAK9841677.1"/>
    </source>
</evidence>
<dbReference type="Pfam" id="PF21325">
    <property type="entry name" value="SHPRH_helical-1st"/>
    <property type="match status" value="1"/>
</dbReference>
<name>A0AAW1S6U1_9CHLO</name>
<evidence type="ECO:0000256" key="1">
    <source>
        <dbReference type="ARBA" id="ARBA00008438"/>
    </source>
</evidence>
<dbReference type="InterPro" id="IPR018957">
    <property type="entry name" value="Znf_C3HC4_RING-type"/>
</dbReference>